<reference evidence="2" key="1">
    <citation type="submission" date="2017-04" db="EMBL/GenBank/DDBJ databases">
        <authorList>
            <person name="Varghese N."/>
            <person name="Submissions S."/>
        </authorList>
    </citation>
    <scope>NUCLEOTIDE SEQUENCE [LARGE SCALE GENOMIC DNA]</scope>
    <source>
        <strain evidence="2">DSM 22618</strain>
    </source>
</reference>
<protein>
    <recommendedName>
        <fullName evidence="3">PilZ domain-containing protein</fullName>
    </recommendedName>
</protein>
<organism evidence="1 2">
    <name type="scientific">Pseudogulbenkiania subflava DSM 22618</name>
    <dbReference type="NCBI Taxonomy" id="1123014"/>
    <lineage>
        <taxon>Bacteria</taxon>
        <taxon>Pseudomonadati</taxon>
        <taxon>Pseudomonadota</taxon>
        <taxon>Betaproteobacteria</taxon>
        <taxon>Neisseriales</taxon>
        <taxon>Chromobacteriaceae</taxon>
        <taxon>Pseudogulbenkiania</taxon>
    </lineage>
</organism>
<dbReference type="STRING" id="1123014.SAMN02745746_02968"/>
<evidence type="ECO:0000313" key="2">
    <source>
        <dbReference type="Proteomes" id="UP000192920"/>
    </source>
</evidence>
<evidence type="ECO:0000313" key="1">
    <source>
        <dbReference type="EMBL" id="SMF39138.1"/>
    </source>
</evidence>
<dbReference type="RefSeq" id="WP_085277098.1">
    <property type="nucleotide sequence ID" value="NZ_FXAG01000017.1"/>
</dbReference>
<gene>
    <name evidence="1" type="ORF">SAMN02745746_02968</name>
</gene>
<dbReference type="EMBL" id="FXAG01000017">
    <property type="protein sequence ID" value="SMF39138.1"/>
    <property type="molecule type" value="Genomic_DNA"/>
</dbReference>
<sequence>MFDFKSLVSSLLSKDSPESDILPSATVLVRDLPQTEYFTATVEIIKAVAKISADVKMSLKERVRTLLYIDEKAHSIQRRLRNDYLDQKPGSKNYLPTILAYWHELANAYHICVRLAEKSNGSSLGDELALVTLRGLNYQKQLVTWSAMRYLKPEATVWQQAYRFYQYAEAHDFSRTPMRLFEDHPWEVSCETVLIHACMMHLAQTDNMQQTEILATDRLLNILCQPLKLDFQPQPKRTVFLVNLALPEPPRRMLRGMAGKDCRYWNTEQVTQKLADLMFDLDQRLPSALANFGLGLTQKDWSTICEKLAVRWSDDGGKSHRKAERSPKLESATVDIGFERIAYLTKVQDDDRAAPPENDDWRITDYSATGLGLTYLGKSVEELALGRLIRVSSLSHSDALGIIRRLSRHKNGTLVGVEILGTQPAGITLIEPDSPDSTPASALYITQLNSTKSQRWFLIPKALAEPGRELHLVAQGKTYKIRLKSPSQELQECAHIDFDTLAKLE</sequence>
<accession>A0A1Y6C6V1</accession>
<keyword evidence="2" id="KW-1185">Reference proteome</keyword>
<evidence type="ECO:0008006" key="3">
    <source>
        <dbReference type="Google" id="ProtNLM"/>
    </source>
</evidence>
<proteinExistence type="predicted"/>
<name>A0A1Y6C6V1_9NEIS</name>
<dbReference type="AlphaFoldDB" id="A0A1Y6C6V1"/>
<dbReference type="Proteomes" id="UP000192920">
    <property type="component" value="Unassembled WGS sequence"/>
</dbReference>